<dbReference type="Pfam" id="PF00856">
    <property type="entry name" value="SET"/>
    <property type="match status" value="1"/>
</dbReference>
<evidence type="ECO:0000256" key="1">
    <source>
        <dbReference type="ARBA" id="ARBA00004123"/>
    </source>
</evidence>
<feature type="compositionally biased region" description="Basic residues" evidence="8">
    <location>
        <begin position="199"/>
        <end position="213"/>
    </location>
</feature>
<feature type="compositionally biased region" description="Basic and acidic residues" evidence="8">
    <location>
        <begin position="214"/>
        <end position="223"/>
    </location>
</feature>
<accession>A0A9P0YZD8</accession>
<dbReference type="GO" id="GO:0005694">
    <property type="term" value="C:chromosome"/>
    <property type="evidence" value="ECO:0007669"/>
    <property type="project" value="UniProtKB-SubCell"/>
</dbReference>
<dbReference type="InterPro" id="IPR001214">
    <property type="entry name" value="SET_dom"/>
</dbReference>
<evidence type="ECO:0000259" key="10">
    <source>
        <dbReference type="PROSITE" id="PS50867"/>
    </source>
</evidence>
<keyword evidence="12" id="KW-1185">Reference proteome</keyword>
<evidence type="ECO:0000256" key="2">
    <source>
        <dbReference type="ARBA" id="ARBA00004286"/>
    </source>
</evidence>
<evidence type="ECO:0000313" key="12">
    <source>
        <dbReference type="Proteomes" id="UP001152484"/>
    </source>
</evidence>
<evidence type="ECO:0000313" key="11">
    <source>
        <dbReference type="EMBL" id="CAH9081091.1"/>
    </source>
</evidence>
<feature type="compositionally biased region" description="Polar residues" evidence="8">
    <location>
        <begin position="311"/>
        <end position="327"/>
    </location>
</feature>
<keyword evidence="5" id="KW-0479">Metal-binding</keyword>
<keyword evidence="7" id="KW-0539">Nucleus</keyword>
<dbReference type="FunFam" id="2.170.270.10:FF:000046">
    <property type="entry name" value="SET-domain containing protein lysine methyltransferase family protein"/>
    <property type="match status" value="1"/>
</dbReference>
<dbReference type="InterPro" id="IPR007728">
    <property type="entry name" value="Pre-SET_dom"/>
</dbReference>
<evidence type="ECO:0000256" key="8">
    <source>
        <dbReference type="SAM" id="MobiDB-lite"/>
    </source>
</evidence>
<dbReference type="GO" id="GO:0005634">
    <property type="term" value="C:nucleus"/>
    <property type="evidence" value="ECO:0007669"/>
    <property type="project" value="UniProtKB-SubCell"/>
</dbReference>
<evidence type="ECO:0000256" key="6">
    <source>
        <dbReference type="ARBA" id="ARBA00022833"/>
    </source>
</evidence>
<dbReference type="InterPro" id="IPR018848">
    <property type="entry name" value="WIYLD_domain"/>
</dbReference>
<feature type="domain" description="Pre-SET" evidence="10">
    <location>
        <begin position="441"/>
        <end position="538"/>
    </location>
</feature>
<dbReference type="Pfam" id="PF10440">
    <property type="entry name" value="WIYLD"/>
    <property type="match status" value="1"/>
</dbReference>
<keyword evidence="3" id="KW-0158">Chromosome</keyword>
<dbReference type="GO" id="GO:0008270">
    <property type="term" value="F:zinc ion binding"/>
    <property type="evidence" value="ECO:0007669"/>
    <property type="project" value="InterPro"/>
</dbReference>
<feature type="compositionally biased region" description="Basic and acidic residues" evidence="8">
    <location>
        <begin position="159"/>
        <end position="170"/>
    </location>
</feature>
<comment type="subcellular location">
    <subcellularLocation>
        <location evidence="2">Chromosome</location>
    </subcellularLocation>
    <subcellularLocation>
        <location evidence="1">Nucleus</location>
    </subcellularLocation>
</comment>
<dbReference type="PROSITE" id="PS50867">
    <property type="entry name" value="PRE_SET"/>
    <property type="match status" value="1"/>
</dbReference>
<evidence type="ECO:0000256" key="3">
    <source>
        <dbReference type="ARBA" id="ARBA00022454"/>
    </source>
</evidence>
<dbReference type="SMART" id="SM00468">
    <property type="entry name" value="PreSET"/>
    <property type="match status" value="1"/>
</dbReference>
<feature type="region of interest" description="Disordered" evidence="8">
    <location>
        <begin position="136"/>
        <end position="170"/>
    </location>
</feature>
<dbReference type="OrthoDB" id="308383at2759"/>
<dbReference type="AlphaFoldDB" id="A0A9P0YZD8"/>
<dbReference type="InterPro" id="IPR043017">
    <property type="entry name" value="WIYLD_dom_sf"/>
</dbReference>
<dbReference type="PROSITE" id="PS50280">
    <property type="entry name" value="SET"/>
    <property type="match status" value="1"/>
</dbReference>
<dbReference type="InterPro" id="IPR046341">
    <property type="entry name" value="SET_dom_sf"/>
</dbReference>
<comment type="caution">
    <text evidence="11">The sequence shown here is derived from an EMBL/GenBank/DDBJ whole genome shotgun (WGS) entry which is preliminary data.</text>
</comment>
<dbReference type="EMBL" id="CAMAPE010000014">
    <property type="protein sequence ID" value="CAH9081091.1"/>
    <property type="molecule type" value="Genomic_DNA"/>
</dbReference>
<dbReference type="Proteomes" id="UP001152484">
    <property type="component" value="Unassembled WGS sequence"/>
</dbReference>
<feature type="compositionally biased region" description="Polar residues" evidence="8">
    <location>
        <begin position="94"/>
        <end position="118"/>
    </location>
</feature>
<protein>
    <submittedName>
        <fullName evidence="11">Uncharacterized protein</fullName>
    </submittedName>
</protein>
<dbReference type="PROSITE" id="PS51580">
    <property type="entry name" value="SAM_MT43_3"/>
    <property type="match status" value="1"/>
</dbReference>
<dbReference type="SUPFAM" id="SSF82199">
    <property type="entry name" value="SET domain"/>
    <property type="match status" value="1"/>
</dbReference>
<feature type="compositionally biased region" description="Basic and acidic residues" evidence="8">
    <location>
        <begin position="59"/>
        <end position="89"/>
    </location>
</feature>
<keyword evidence="4" id="KW-0808">Transferase</keyword>
<evidence type="ECO:0000259" key="9">
    <source>
        <dbReference type="PROSITE" id="PS50280"/>
    </source>
</evidence>
<dbReference type="InterPro" id="IPR025776">
    <property type="entry name" value="SUVR4/1/2"/>
</dbReference>
<evidence type="ECO:0000256" key="7">
    <source>
        <dbReference type="ARBA" id="ARBA00023242"/>
    </source>
</evidence>
<feature type="region of interest" description="Disordered" evidence="8">
    <location>
        <begin position="59"/>
        <end position="119"/>
    </location>
</feature>
<feature type="compositionally biased region" description="Basic and acidic residues" evidence="8">
    <location>
        <begin position="330"/>
        <end position="342"/>
    </location>
</feature>
<dbReference type="PANTHER" id="PTHR46450">
    <property type="entry name" value="INACTIVE HISTONE-LYSINE N-METHYLTRANSFERASE SUVR1-RELATED"/>
    <property type="match status" value="1"/>
</dbReference>
<reference evidence="11" key="1">
    <citation type="submission" date="2022-07" db="EMBL/GenBank/DDBJ databases">
        <authorList>
            <person name="Macas J."/>
            <person name="Novak P."/>
            <person name="Neumann P."/>
        </authorList>
    </citation>
    <scope>NUCLEOTIDE SEQUENCE</scope>
</reference>
<proteinExistence type="predicted"/>
<dbReference type="Gene3D" id="1.10.8.850">
    <property type="entry name" value="Histone-lysine N methyltransferase , C-terminal domain-like"/>
    <property type="match status" value="1"/>
</dbReference>
<name>A0A9P0YZD8_CUSEU</name>
<feature type="compositionally biased region" description="Polar residues" evidence="8">
    <location>
        <begin position="140"/>
        <end position="158"/>
    </location>
</feature>
<evidence type="ECO:0000256" key="4">
    <source>
        <dbReference type="ARBA" id="ARBA00022679"/>
    </source>
</evidence>
<dbReference type="SMART" id="SM00317">
    <property type="entry name" value="SET"/>
    <property type="match status" value="1"/>
</dbReference>
<sequence>MAVTRRTRRAYKAMKAIGISRARVKPVLKNLLKIYQSNWRYIEEENYRALADAVFESAEPKVARSGEPENSEQRALEGEILPKDLEQPHKRLRSQYQGDQPSSCYNPSSTLAEASQKNGKVKDDVVSIDCCTHELPDMTGSHQSSHVEMAVGTSSHSLQMHDKNKGKEPISPESLVLLNKSVSTQPASLEKTPFNSLKKAGRKSSSHPMRLRSKQREPQDHKSASRKKKSRLNLKDTKNQTCPVQSAQQNNFGAHVSIENKDVTLIGDMPDFKVPIAVFPLESSDDDGVRCGNGHVGSNGTKDEIICITSSSSEMKTNQKPVQQLSPHSDGADNESRSKEDASQNNHCIAAESGQCVSEHLNSPSPEAVESFQLSPDNTGTLNKVIDITKKQESITISLVNEVNSKRPPSFHYISESTVFRNAHINISLDRIGDDHSCSTCSGDCLSLTIPCACSYETGGEFAYTREGLVKEQFLNECISMNRDPEKHCQYYCTECPHERSKSTVDPCKGHLVRNFIKECWRKCGCDMHCGNRVVQRGITRKLQVFMTPGGKGWGLRTLEDLPKGAFVCEYVGEVLTNSELFDRISRSSGKEKHFYPVLLDADWAAEGVLKDEEALCLDATYYGNVARFINHRCFDSNLVEIPVEIETPDHHYYHLAFFTTREVKAREELTWDYGIDFGDHKHPIKAFKCQCGSTLCRNIKRLRSKRARRWTKPSRK</sequence>
<evidence type="ECO:0000256" key="5">
    <source>
        <dbReference type="ARBA" id="ARBA00022723"/>
    </source>
</evidence>
<dbReference type="CDD" id="cd10538">
    <property type="entry name" value="SET_SETDB-like"/>
    <property type="match status" value="1"/>
</dbReference>
<feature type="domain" description="SET" evidence="9">
    <location>
        <begin position="541"/>
        <end position="675"/>
    </location>
</feature>
<feature type="region of interest" description="Disordered" evidence="8">
    <location>
        <begin position="184"/>
        <end position="240"/>
    </location>
</feature>
<gene>
    <name evidence="11" type="ORF">CEURO_LOCUS7739</name>
</gene>
<keyword evidence="6" id="KW-0862">Zinc</keyword>
<dbReference type="GO" id="GO:0042054">
    <property type="term" value="F:histone methyltransferase activity"/>
    <property type="evidence" value="ECO:0007669"/>
    <property type="project" value="InterPro"/>
</dbReference>
<dbReference type="Gene3D" id="2.170.270.10">
    <property type="entry name" value="SET domain"/>
    <property type="match status" value="1"/>
</dbReference>
<organism evidence="11 12">
    <name type="scientific">Cuscuta europaea</name>
    <name type="common">European dodder</name>
    <dbReference type="NCBI Taxonomy" id="41803"/>
    <lineage>
        <taxon>Eukaryota</taxon>
        <taxon>Viridiplantae</taxon>
        <taxon>Streptophyta</taxon>
        <taxon>Embryophyta</taxon>
        <taxon>Tracheophyta</taxon>
        <taxon>Spermatophyta</taxon>
        <taxon>Magnoliopsida</taxon>
        <taxon>eudicotyledons</taxon>
        <taxon>Gunneridae</taxon>
        <taxon>Pentapetalae</taxon>
        <taxon>asterids</taxon>
        <taxon>lamiids</taxon>
        <taxon>Solanales</taxon>
        <taxon>Convolvulaceae</taxon>
        <taxon>Cuscuteae</taxon>
        <taxon>Cuscuta</taxon>
        <taxon>Cuscuta subgen. Cuscuta</taxon>
    </lineage>
</organism>
<feature type="region of interest" description="Disordered" evidence="8">
    <location>
        <begin position="311"/>
        <end position="345"/>
    </location>
</feature>
<dbReference type="PANTHER" id="PTHR46450:SF1">
    <property type="entry name" value="INACTIVE HISTONE-LYSINE N-METHYLTRANSFERASE SUVR1-RELATED"/>
    <property type="match status" value="1"/>
</dbReference>